<comment type="caution">
    <text evidence="1">The sequence shown here is derived from an EMBL/GenBank/DDBJ whole genome shotgun (WGS) entry which is preliminary data.</text>
</comment>
<dbReference type="Proteomes" id="UP000237340">
    <property type="component" value="Unassembled WGS sequence"/>
</dbReference>
<keyword evidence="2" id="KW-1185">Reference proteome</keyword>
<dbReference type="RefSeq" id="WP_103460492.1">
    <property type="nucleotide sequence ID" value="NZ_PPXD01000013.1"/>
</dbReference>
<sequence length="290" mass="30582">MTTAKAVFIDFDGTFADRGVIPPAHVEAVRRARSNGHKIFLCTGRPKSMLARNVQAVGFDGLVAAAGGYIEVDEQVWSDQRFSADLAARTISVLEKYDVTFVLEAPTAIFGPPGSRERIHGILFGAFPGDGQGPSDILASLQIPNDLSNCSFGKVTIFDSRVPVPVLAEEIGTDIAALPSSITGLKERAGELYIPGVDKSVGIAAVIARFGIDQSDVVAIGDGANDLEMLAFAGTAVAVEGSPKALLRLADLVIPGPDREGIAFGFDALGLTRPEIRPVGPDAEEPERVW</sequence>
<evidence type="ECO:0000313" key="1">
    <source>
        <dbReference type="EMBL" id="POH65887.1"/>
    </source>
</evidence>
<dbReference type="EMBL" id="PPXD01000013">
    <property type="protein sequence ID" value="POH65887.1"/>
    <property type="molecule type" value="Genomic_DNA"/>
</dbReference>
<dbReference type="Gene3D" id="3.40.50.1000">
    <property type="entry name" value="HAD superfamily/HAD-like"/>
    <property type="match status" value="1"/>
</dbReference>
<dbReference type="InterPro" id="IPR036412">
    <property type="entry name" value="HAD-like_sf"/>
</dbReference>
<organism evidence="1 2">
    <name type="scientific">Cryobacterium zongtaii</name>
    <dbReference type="NCBI Taxonomy" id="1259217"/>
    <lineage>
        <taxon>Bacteria</taxon>
        <taxon>Bacillati</taxon>
        <taxon>Actinomycetota</taxon>
        <taxon>Actinomycetes</taxon>
        <taxon>Micrococcales</taxon>
        <taxon>Microbacteriaceae</taxon>
        <taxon>Cryobacterium</taxon>
    </lineage>
</organism>
<evidence type="ECO:0000313" key="2">
    <source>
        <dbReference type="Proteomes" id="UP000237340"/>
    </source>
</evidence>
<dbReference type="PANTHER" id="PTHR10000">
    <property type="entry name" value="PHOSPHOSERINE PHOSPHATASE"/>
    <property type="match status" value="1"/>
</dbReference>
<proteinExistence type="predicted"/>
<gene>
    <name evidence="1" type="ORF">C3B61_10060</name>
</gene>
<dbReference type="GO" id="GO:0005829">
    <property type="term" value="C:cytosol"/>
    <property type="evidence" value="ECO:0007669"/>
    <property type="project" value="TreeGrafter"/>
</dbReference>
<dbReference type="PANTHER" id="PTHR10000:SF25">
    <property type="entry name" value="PHOSPHATASE YKRA-RELATED"/>
    <property type="match status" value="1"/>
</dbReference>
<dbReference type="AlphaFoldDB" id="A0A2S3ZFS4"/>
<reference evidence="1 2" key="1">
    <citation type="submission" date="2018-01" db="EMBL/GenBank/DDBJ databases">
        <title>Cryobacterium sp. nov., from glaciers in China.</title>
        <authorList>
            <person name="Liu Q."/>
            <person name="Xin Y.-H."/>
        </authorList>
    </citation>
    <scope>NUCLEOTIDE SEQUENCE [LARGE SCALE GENOMIC DNA]</scope>
    <source>
        <strain evidence="1 2">TMN-42</strain>
    </source>
</reference>
<dbReference type="Pfam" id="PF08282">
    <property type="entry name" value="Hydrolase_3"/>
    <property type="match status" value="1"/>
</dbReference>
<dbReference type="GO" id="GO:0000287">
    <property type="term" value="F:magnesium ion binding"/>
    <property type="evidence" value="ECO:0007669"/>
    <property type="project" value="TreeGrafter"/>
</dbReference>
<dbReference type="Gene3D" id="3.30.1240.10">
    <property type="match status" value="1"/>
</dbReference>
<accession>A0A2S3ZFS4</accession>
<protein>
    <submittedName>
        <fullName evidence="1">Haloacid dehalogenase</fullName>
    </submittedName>
</protein>
<dbReference type="GO" id="GO:0016791">
    <property type="term" value="F:phosphatase activity"/>
    <property type="evidence" value="ECO:0007669"/>
    <property type="project" value="TreeGrafter"/>
</dbReference>
<dbReference type="InterPro" id="IPR023214">
    <property type="entry name" value="HAD_sf"/>
</dbReference>
<dbReference type="SUPFAM" id="SSF56784">
    <property type="entry name" value="HAD-like"/>
    <property type="match status" value="1"/>
</dbReference>
<name>A0A2S3ZFS4_9MICO</name>